<comment type="caution">
    <text evidence="2">The sequence shown here is derived from an EMBL/GenBank/DDBJ whole genome shotgun (WGS) entry which is preliminary data.</text>
</comment>
<name>A0A0F9FP29_9ZZZZ</name>
<organism evidence="2">
    <name type="scientific">marine sediment metagenome</name>
    <dbReference type="NCBI Taxonomy" id="412755"/>
    <lineage>
        <taxon>unclassified sequences</taxon>
        <taxon>metagenomes</taxon>
        <taxon>ecological metagenomes</taxon>
    </lineage>
</organism>
<dbReference type="AlphaFoldDB" id="A0A0F9FP29"/>
<sequence>QQNGISVSPDYTNTVVFSIEINTPHLGRFAGLVTQLDELITLIDALWLNAVFDSRQASNAKYEWRQRLIRVAGKIIGMAKRVRTEAYNNGNKEIVDKVAPAATTDEDMDEELKKASEEPEAEAKAKPKKTTTKERKVA</sequence>
<proteinExistence type="predicted"/>
<accession>A0A0F9FP29</accession>
<evidence type="ECO:0000313" key="2">
    <source>
        <dbReference type="EMBL" id="KKL87973.1"/>
    </source>
</evidence>
<evidence type="ECO:0000256" key="1">
    <source>
        <dbReference type="SAM" id="MobiDB-lite"/>
    </source>
</evidence>
<reference evidence="2" key="1">
    <citation type="journal article" date="2015" name="Nature">
        <title>Complex archaea that bridge the gap between prokaryotes and eukaryotes.</title>
        <authorList>
            <person name="Spang A."/>
            <person name="Saw J.H."/>
            <person name="Jorgensen S.L."/>
            <person name="Zaremba-Niedzwiedzka K."/>
            <person name="Martijn J."/>
            <person name="Lind A.E."/>
            <person name="van Eijk R."/>
            <person name="Schleper C."/>
            <person name="Guy L."/>
            <person name="Ettema T.J."/>
        </authorList>
    </citation>
    <scope>NUCLEOTIDE SEQUENCE</scope>
</reference>
<feature type="compositionally biased region" description="Basic and acidic residues" evidence="1">
    <location>
        <begin position="111"/>
        <end position="138"/>
    </location>
</feature>
<gene>
    <name evidence="2" type="ORF">LCGC14_1929320</name>
</gene>
<feature type="region of interest" description="Disordered" evidence="1">
    <location>
        <begin position="98"/>
        <end position="138"/>
    </location>
</feature>
<dbReference type="EMBL" id="LAZR01020694">
    <property type="protein sequence ID" value="KKL87973.1"/>
    <property type="molecule type" value="Genomic_DNA"/>
</dbReference>
<feature type="non-terminal residue" evidence="2">
    <location>
        <position position="1"/>
    </location>
</feature>
<protein>
    <submittedName>
        <fullName evidence="2">Uncharacterized protein</fullName>
    </submittedName>
</protein>